<dbReference type="GO" id="GO:0071555">
    <property type="term" value="P:cell wall organization"/>
    <property type="evidence" value="ECO:0007669"/>
    <property type="project" value="UniProtKB-KW"/>
</dbReference>
<sequence>MIRFRKGDGERASLFTRRSLLLAGGQLTLMSALAGRLYQLQVLDSERFSTMAEENRVNVRLLPPSRGLIFDRTGEPLAINRNNFRAMVTSDRGRGAEMVIDRLDQILNLGEAEKGRLLRELRRSRNFQPSVVRENLGWEEVARLEFNAPDLPGVFIDIGQTRDYPEGELMSHIVGYTGRVSDEDLAGRDDPVLQLATMRFGKKGVERSLEDDLRGRAGAVQVEVNAVGRVVRELDRTDGQAGDNVLLTVDLELQRFAAERLRAAQVNAEHKSGSVVVIDIVTGDILAMVSDPGFDPNVFARGITQAEWREMLDNPERPLNNKAISGVYPPGSTYKMVTALAALESKAIEPGTILPCNGYVELGDIKFHCWLKGGHGGLNVVGGLYNSCDCFFYEAARRTGVDKIAEMANRLGFGQISSLGLPGESAGNQPTRSWKQDKYNIPWQQGDTFNLGIGQGYMTATPLQLAVMTARVANGGYDVQPNLLLAKAAPREELAPPVPTQKPAAPSMRLNPQHVALVREGMNLVVNSPSGTAQQLRYDSTGKMLDPQFRFAGKTGTAQVKRISERERAMGVTEAQLPWHLRSHALFVCFGPVDNPRYACAVIVEHGMAGGATAGPIGRDVLVETMKRDPSRRTGTFRKTASL</sequence>
<dbReference type="GO" id="GO:0005886">
    <property type="term" value="C:plasma membrane"/>
    <property type="evidence" value="ECO:0007669"/>
    <property type="project" value="UniProtKB-SubCell"/>
</dbReference>
<evidence type="ECO:0000313" key="17">
    <source>
        <dbReference type="Proteomes" id="UP000190092"/>
    </source>
</evidence>
<dbReference type="NCBIfam" id="TIGR03423">
    <property type="entry name" value="pbp2_mrdA"/>
    <property type="match status" value="1"/>
</dbReference>
<evidence type="ECO:0000313" key="16">
    <source>
        <dbReference type="EMBL" id="SKA33756.1"/>
    </source>
</evidence>
<reference evidence="17" key="1">
    <citation type="submission" date="2017-02" db="EMBL/GenBank/DDBJ databases">
        <authorList>
            <person name="Varghese N."/>
            <person name="Submissions S."/>
        </authorList>
    </citation>
    <scope>NUCLEOTIDE SEQUENCE [LARGE SCALE GENOMIC DNA]</scope>
    <source>
        <strain evidence="17">ATCC 27094</strain>
    </source>
</reference>
<evidence type="ECO:0000256" key="5">
    <source>
        <dbReference type="ARBA" id="ARBA00022645"/>
    </source>
</evidence>
<keyword evidence="12" id="KW-0472">Membrane</keyword>
<keyword evidence="13" id="KW-0961">Cell wall biogenesis/degradation</keyword>
<dbReference type="SUPFAM" id="SSF56519">
    <property type="entry name" value="Penicillin binding protein dimerisation domain"/>
    <property type="match status" value="1"/>
</dbReference>
<proteinExistence type="predicted"/>
<keyword evidence="3" id="KW-1003">Cell membrane</keyword>
<comment type="subcellular location">
    <subcellularLocation>
        <location evidence="2">Cell membrane</location>
    </subcellularLocation>
    <subcellularLocation>
        <location evidence="1">Membrane</location>
        <topology evidence="1">Single-pass membrane protein</topology>
    </subcellularLocation>
</comment>
<dbReference type="Gene3D" id="3.40.710.10">
    <property type="entry name" value="DD-peptidase/beta-lactamase superfamily"/>
    <property type="match status" value="1"/>
</dbReference>
<dbReference type="GO" id="GO:0009002">
    <property type="term" value="F:serine-type D-Ala-D-Ala carboxypeptidase activity"/>
    <property type="evidence" value="ECO:0007669"/>
    <property type="project" value="InterPro"/>
</dbReference>
<dbReference type="RefSeq" id="WP_085937130.1">
    <property type="nucleotide sequence ID" value="NZ_FUWJ01000011.1"/>
</dbReference>
<evidence type="ECO:0000256" key="6">
    <source>
        <dbReference type="ARBA" id="ARBA00022670"/>
    </source>
</evidence>
<evidence type="ECO:0000259" key="14">
    <source>
        <dbReference type="Pfam" id="PF00905"/>
    </source>
</evidence>
<evidence type="ECO:0000256" key="10">
    <source>
        <dbReference type="ARBA" id="ARBA00022984"/>
    </source>
</evidence>
<dbReference type="OrthoDB" id="9766847at2"/>
<dbReference type="EMBL" id="FUWJ01000011">
    <property type="protein sequence ID" value="SKA33756.1"/>
    <property type="molecule type" value="Genomic_DNA"/>
</dbReference>
<keyword evidence="4" id="KW-0997">Cell inner membrane</keyword>
<evidence type="ECO:0000256" key="7">
    <source>
        <dbReference type="ARBA" id="ARBA00022692"/>
    </source>
</evidence>
<evidence type="ECO:0000259" key="15">
    <source>
        <dbReference type="Pfam" id="PF03717"/>
    </source>
</evidence>
<evidence type="ECO:0000256" key="3">
    <source>
        <dbReference type="ARBA" id="ARBA00022475"/>
    </source>
</evidence>
<dbReference type="Pfam" id="PF03717">
    <property type="entry name" value="PBP_dimer"/>
    <property type="match status" value="1"/>
</dbReference>
<dbReference type="InterPro" id="IPR005311">
    <property type="entry name" value="PBP_dimer"/>
</dbReference>
<dbReference type="GO" id="GO:0008360">
    <property type="term" value="P:regulation of cell shape"/>
    <property type="evidence" value="ECO:0007669"/>
    <property type="project" value="UniProtKB-KW"/>
</dbReference>
<evidence type="ECO:0000256" key="11">
    <source>
        <dbReference type="ARBA" id="ARBA00022989"/>
    </source>
</evidence>
<dbReference type="Proteomes" id="UP000190092">
    <property type="component" value="Unassembled WGS sequence"/>
</dbReference>
<evidence type="ECO:0000256" key="4">
    <source>
        <dbReference type="ARBA" id="ARBA00022519"/>
    </source>
</evidence>
<keyword evidence="9" id="KW-0133">Cell shape</keyword>
<protein>
    <submittedName>
        <fullName evidence="16">Penicillin-binding protein 2</fullName>
    </submittedName>
</protein>
<dbReference type="SUPFAM" id="SSF56601">
    <property type="entry name" value="beta-lactamase/transpeptidase-like"/>
    <property type="match status" value="1"/>
</dbReference>
<dbReference type="GO" id="GO:0009252">
    <property type="term" value="P:peptidoglycan biosynthetic process"/>
    <property type="evidence" value="ECO:0007669"/>
    <property type="project" value="UniProtKB-KW"/>
</dbReference>
<organism evidence="16 17">
    <name type="scientific">Enhydrobacter aerosaccus</name>
    <dbReference type="NCBI Taxonomy" id="225324"/>
    <lineage>
        <taxon>Bacteria</taxon>
        <taxon>Pseudomonadati</taxon>
        <taxon>Pseudomonadota</taxon>
        <taxon>Alphaproteobacteria</taxon>
        <taxon>Hyphomicrobiales</taxon>
        <taxon>Enhydrobacter</taxon>
    </lineage>
</organism>
<dbReference type="Gene3D" id="3.90.1310.10">
    <property type="entry name" value="Penicillin-binding protein 2a (Domain 2)"/>
    <property type="match status" value="1"/>
</dbReference>
<evidence type="ECO:0000256" key="9">
    <source>
        <dbReference type="ARBA" id="ARBA00022960"/>
    </source>
</evidence>
<dbReference type="Pfam" id="PF00905">
    <property type="entry name" value="Transpeptidase"/>
    <property type="match status" value="1"/>
</dbReference>
<evidence type="ECO:0000256" key="8">
    <source>
        <dbReference type="ARBA" id="ARBA00022801"/>
    </source>
</evidence>
<dbReference type="InterPro" id="IPR050515">
    <property type="entry name" value="Beta-lactam/transpept"/>
</dbReference>
<dbReference type="GO" id="GO:0071972">
    <property type="term" value="F:peptidoglycan L,D-transpeptidase activity"/>
    <property type="evidence" value="ECO:0007669"/>
    <property type="project" value="TreeGrafter"/>
</dbReference>
<evidence type="ECO:0000256" key="2">
    <source>
        <dbReference type="ARBA" id="ARBA00004236"/>
    </source>
</evidence>
<keyword evidence="7" id="KW-0812">Transmembrane</keyword>
<keyword evidence="10" id="KW-0573">Peptidoglycan synthesis</keyword>
<dbReference type="AlphaFoldDB" id="A0A1T4SZW8"/>
<evidence type="ECO:0000256" key="13">
    <source>
        <dbReference type="ARBA" id="ARBA00023316"/>
    </source>
</evidence>
<dbReference type="InterPro" id="IPR017790">
    <property type="entry name" value="Penicillin-binding_protein_2"/>
</dbReference>
<dbReference type="PANTHER" id="PTHR30627">
    <property type="entry name" value="PEPTIDOGLYCAN D,D-TRANSPEPTIDASE"/>
    <property type="match status" value="1"/>
</dbReference>
<dbReference type="InterPro" id="IPR001460">
    <property type="entry name" value="PCN-bd_Tpept"/>
</dbReference>
<keyword evidence="8" id="KW-0378">Hydrolase</keyword>
<keyword evidence="11" id="KW-1133">Transmembrane helix</keyword>
<evidence type="ECO:0000256" key="12">
    <source>
        <dbReference type="ARBA" id="ARBA00023136"/>
    </source>
</evidence>
<dbReference type="GO" id="GO:0006508">
    <property type="term" value="P:proteolysis"/>
    <property type="evidence" value="ECO:0007669"/>
    <property type="project" value="UniProtKB-KW"/>
</dbReference>
<dbReference type="STRING" id="225324.SAMN02745126_05398"/>
<dbReference type="PANTHER" id="PTHR30627:SF2">
    <property type="entry name" value="PEPTIDOGLYCAN D,D-TRANSPEPTIDASE MRDA"/>
    <property type="match status" value="1"/>
</dbReference>
<feature type="domain" description="Penicillin-binding protein dimerisation" evidence="15">
    <location>
        <begin position="63"/>
        <end position="234"/>
    </location>
</feature>
<keyword evidence="17" id="KW-1185">Reference proteome</keyword>
<dbReference type="InterPro" id="IPR012338">
    <property type="entry name" value="Beta-lactam/transpept-like"/>
</dbReference>
<name>A0A1T4SZW8_9HYPH</name>
<keyword evidence="6" id="KW-0645">Protease</keyword>
<accession>A0A1T4SZW8</accession>
<dbReference type="GO" id="GO:0008658">
    <property type="term" value="F:penicillin binding"/>
    <property type="evidence" value="ECO:0007669"/>
    <property type="project" value="InterPro"/>
</dbReference>
<keyword evidence="5" id="KW-0121">Carboxypeptidase</keyword>
<feature type="domain" description="Penicillin-binding protein transpeptidase" evidence="14">
    <location>
        <begin position="273"/>
        <end position="622"/>
    </location>
</feature>
<dbReference type="InterPro" id="IPR036138">
    <property type="entry name" value="PBP_dimer_sf"/>
</dbReference>
<gene>
    <name evidence="16" type="ORF">SAMN02745126_05398</name>
</gene>
<evidence type="ECO:0000256" key="1">
    <source>
        <dbReference type="ARBA" id="ARBA00004167"/>
    </source>
</evidence>